<accession>A0A1U7IFJ9</accession>
<protein>
    <submittedName>
        <fullName evidence="1">Uncharacterized protein</fullName>
    </submittedName>
</protein>
<organism evidence="1 2">
    <name type="scientific">[Phormidium ambiguum] IAM M-71</name>
    <dbReference type="NCBI Taxonomy" id="454136"/>
    <lineage>
        <taxon>Bacteria</taxon>
        <taxon>Bacillati</taxon>
        <taxon>Cyanobacteriota</taxon>
        <taxon>Cyanophyceae</taxon>
        <taxon>Oscillatoriophycideae</taxon>
        <taxon>Aerosakkonematales</taxon>
        <taxon>Aerosakkonemataceae</taxon>
        <taxon>Floridanema</taxon>
    </lineage>
</organism>
<dbReference type="Proteomes" id="UP000185860">
    <property type="component" value="Unassembled WGS sequence"/>
</dbReference>
<dbReference type="AlphaFoldDB" id="A0A1U7IFJ9"/>
<comment type="caution">
    <text evidence="1">The sequence shown here is derived from an EMBL/GenBank/DDBJ whole genome shotgun (WGS) entry which is preliminary data.</text>
</comment>
<evidence type="ECO:0000313" key="2">
    <source>
        <dbReference type="Proteomes" id="UP000185860"/>
    </source>
</evidence>
<dbReference type="RefSeq" id="WP_073595223.1">
    <property type="nucleotide sequence ID" value="NZ_MRCE01000020.1"/>
</dbReference>
<reference evidence="1 2" key="1">
    <citation type="submission" date="2016-11" db="EMBL/GenBank/DDBJ databases">
        <title>Draft Genome Sequences of Nine Cyanobacterial Strains from Diverse Habitats.</title>
        <authorList>
            <person name="Zhu T."/>
            <person name="Hou S."/>
            <person name="Lu X."/>
            <person name="Hess W.R."/>
        </authorList>
    </citation>
    <scope>NUCLEOTIDE SEQUENCE [LARGE SCALE GENOMIC DNA]</scope>
    <source>
        <strain evidence="1 2">IAM M-71</strain>
    </source>
</reference>
<gene>
    <name evidence="1" type="ORF">NIES2119_19775</name>
</gene>
<proteinExistence type="predicted"/>
<dbReference type="OrthoDB" id="486701at2"/>
<name>A0A1U7IFJ9_9CYAN</name>
<sequence>MPKKSDLVIYDVKLRFAATTREGVALSYLKNHPSSKSARDLFVQMMMAYWLPFSLAAEGVEAEALKMAGFEAIGELEKQINLIRRVVLEQETIIAVHIEIPQKSTHAKNEVTKLSQDTVALDNSVSDSNLNGNSFVPKKAADLF</sequence>
<evidence type="ECO:0000313" key="1">
    <source>
        <dbReference type="EMBL" id="OKH35736.1"/>
    </source>
</evidence>
<dbReference type="EMBL" id="MRCE01000020">
    <property type="protein sequence ID" value="OKH35736.1"/>
    <property type="molecule type" value="Genomic_DNA"/>
</dbReference>